<dbReference type="GO" id="GO:0000455">
    <property type="term" value="P:enzyme-directed rRNA pseudouridine synthesis"/>
    <property type="evidence" value="ECO:0007669"/>
    <property type="project" value="UniProtKB-ARBA"/>
</dbReference>
<dbReference type="InterPro" id="IPR006145">
    <property type="entry name" value="PsdUridine_synth_RsuA/RluA"/>
</dbReference>
<name>A0A451DJC8_9GAMM</name>
<dbReference type="Pfam" id="PF00849">
    <property type="entry name" value="PseudoU_synth_2"/>
    <property type="match status" value="1"/>
</dbReference>
<dbReference type="InterPro" id="IPR000748">
    <property type="entry name" value="PsdUridine_synth_RsuA/RluB/E/F"/>
</dbReference>
<keyword evidence="3 7" id="KW-0413">Isomerase</keyword>
<gene>
    <name evidence="10" type="primary">rluB</name>
    <name evidence="10" type="ORF">ERCIPSTX3056_171</name>
</gene>
<dbReference type="Gene3D" id="3.30.70.580">
    <property type="entry name" value="Pseudouridine synthase I, catalytic domain, N-terminal subdomain"/>
    <property type="match status" value="1"/>
</dbReference>
<comment type="similarity">
    <text evidence="1 7">Belongs to the pseudouridine synthase RsuA family.</text>
</comment>
<feature type="domain" description="Pseudouridine synthase RsuA/RluA-like" evidence="8">
    <location>
        <begin position="69"/>
        <end position="200"/>
    </location>
</feature>
<dbReference type="PROSITE" id="PS01149">
    <property type="entry name" value="PSI_RSU"/>
    <property type="match status" value="1"/>
</dbReference>
<dbReference type="InterPro" id="IPR020103">
    <property type="entry name" value="PsdUridine_synth_cat_dom_sf"/>
</dbReference>
<dbReference type="CDD" id="cd00165">
    <property type="entry name" value="S4"/>
    <property type="match status" value="1"/>
</dbReference>
<protein>
    <recommendedName>
        <fullName evidence="7">Pseudouridine synthase</fullName>
        <ecNumber evidence="7">5.4.99.-</ecNumber>
    </recommendedName>
</protein>
<accession>A0A451DJC8</accession>
<evidence type="ECO:0000256" key="4">
    <source>
        <dbReference type="ARBA" id="ARBA00036944"/>
    </source>
</evidence>
<dbReference type="InterPro" id="IPR036986">
    <property type="entry name" value="S4_RNA-bd_sf"/>
</dbReference>
<evidence type="ECO:0000313" key="11">
    <source>
        <dbReference type="Proteomes" id="UP000294462"/>
    </source>
</evidence>
<dbReference type="Pfam" id="PF01479">
    <property type="entry name" value="S4"/>
    <property type="match status" value="1"/>
</dbReference>
<evidence type="ECO:0000256" key="7">
    <source>
        <dbReference type="RuleBase" id="RU003887"/>
    </source>
</evidence>
<dbReference type="InterPro" id="IPR050343">
    <property type="entry name" value="RsuA_PseudoU_synthase"/>
</dbReference>
<dbReference type="NCBIfam" id="NF007976">
    <property type="entry name" value="PRK10700.1"/>
    <property type="match status" value="1"/>
</dbReference>
<evidence type="ECO:0000256" key="5">
    <source>
        <dbReference type="ARBA" id="ARBA00037383"/>
    </source>
</evidence>
<reference evidence="10 11" key="1">
    <citation type="submission" date="2019-02" db="EMBL/GenBank/DDBJ databases">
        <authorList>
            <person name="Manzano-Marin A."/>
            <person name="Manzano-Marin A."/>
        </authorList>
    </citation>
    <scope>NUCLEOTIDE SEQUENCE [LARGE SCALE GENOMIC DNA]</scope>
    <source>
        <strain evidence="10 11">ErCipseudotaxifoliae</strain>
    </source>
</reference>
<dbReference type="InterPro" id="IPR018496">
    <property type="entry name" value="PsdUridine_synth_RsuA/RluB_CS"/>
</dbReference>
<dbReference type="SUPFAM" id="SSF55120">
    <property type="entry name" value="Pseudouridine synthase"/>
    <property type="match status" value="1"/>
</dbReference>
<dbReference type="OrthoDB" id="9807213at2"/>
<evidence type="ECO:0000313" key="10">
    <source>
        <dbReference type="EMBL" id="VFP86739.1"/>
    </source>
</evidence>
<dbReference type="EC" id="5.4.99.-" evidence="7"/>
<evidence type="ECO:0000256" key="1">
    <source>
        <dbReference type="ARBA" id="ARBA00008348"/>
    </source>
</evidence>
<organism evidence="10 11">
    <name type="scientific">Candidatus Erwinia haradaeae</name>
    <dbReference type="NCBI Taxonomy" id="1922217"/>
    <lineage>
        <taxon>Bacteria</taxon>
        <taxon>Pseudomonadati</taxon>
        <taxon>Pseudomonadota</taxon>
        <taxon>Gammaproteobacteria</taxon>
        <taxon>Enterobacterales</taxon>
        <taxon>Erwiniaceae</taxon>
        <taxon>Erwinia</taxon>
    </lineage>
</organism>
<dbReference type="PROSITE" id="PS50889">
    <property type="entry name" value="S4"/>
    <property type="match status" value="1"/>
</dbReference>
<dbReference type="PANTHER" id="PTHR47683:SF3">
    <property type="entry name" value="RIBOSOMAL LARGE SUBUNIT PSEUDOURIDINE SYNTHASE B"/>
    <property type="match status" value="1"/>
</dbReference>
<evidence type="ECO:0000256" key="6">
    <source>
        <dbReference type="PROSITE-ProRule" id="PRU00182"/>
    </source>
</evidence>
<dbReference type="GO" id="GO:0003723">
    <property type="term" value="F:RNA binding"/>
    <property type="evidence" value="ECO:0007669"/>
    <property type="project" value="UniProtKB-KW"/>
</dbReference>
<comment type="function">
    <text evidence="5">Responsible for synthesis of pseudouridine from uracil-2605 in 23S ribosomal RNA.</text>
</comment>
<dbReference type="InterPro" id="IPR020094">
    <property type="entry name" value="TruA/RsuA/RluB/E/F_N"/>
</dbReference>
<dbReference type="EMBL" id="LR217725">
    <property type="protein sequence ID" value="VFP86739.1"/>
    <property type="molecule type" value="Genomic_DNA"/>
</dbReference>
<feature type="domain" description="RNA-binding S4" evidence="9">
    <location>
        <begin position="4"/>
        <end position="43"/>
    </location>
</feature>
<dbReference type="KEGG" id="ehd:ERCIPSTX3056_171"/>
<dbReference type="SUPFAM" id="SSF55174">
    <property type="entry name" value="Alpha-L RNA-binding motif"/>
    <property type="match status" value="1"/>
</dbReference>
<dbReference type="AlphaFoldDB" id="A0A451DJC8"/>
<dbReference type="GO" id="GO:0160139">
    <property type="term" value="F:23S rRNA pseudouridine(2605) synthase activity"/>
    <property type="evidence" value="ECO:0007669"/>
    <property type="project" value="UniProtKB-EC"/>
</dbReference>
<comment type="catalytic activity">
    <reaction evidence="4">
        <text>uridine(2605) in 23S rRNA = pseudouridine(2605) in 23S rRNA</text>
        <dbReference type="Rhea" id="RHEA:42520"/>
        <dbReference type="Rhea" id="RHEA-COMP:10095"/>
        <dbReference type="Rhea" id="RHEA-COMP:10096"/>
        <dbReference type="ChEBI" id="CHEBI:65314"/>
        <dbReference type="ChEBI" id="CHEBI:65315"/>
        <dbReference type="EC" id="5.4.99.22"/>
    </reaction>
</comment>
<keyword evidence="11" id="KW-1185">Reference proteome</keyword>
<evidence type="ECO:0000256" key="2">
    <source>
        <dbReference type="ARBA" id="ARBA00022884"/>
    </source>
</evidence>
<dbReference type="NCBIfam" id="TIGR00093">
    <property type="entry name" value="pseudouridine synthase"/>
    <property type="match status" value="1"/>
</dbReference>
<evidence type="ECO:0000256" key="3">
    <source>
        <dbReference type="ARBA" id="ARBA00023235"/>
    </source>
</evidence>
<dbReference type="InterPro" id="IPR042092">
    <property type="entry name" value="PsdUridine_s_RsuA/RluB/E/F_cat"/>
</dbReference>
<dbReference type="RefSeq" id="WP_072666084.1">
    <property type="nucleotide sequence ID" value="NZ_LR217725.1"/>
</dbReference>
<dbReference type="PANTHER" id="PTHR47683">
    <property type="entry name" value="PSEUDOURIDINE SYNTHASE FAMILY PROTEIN-RELATED"/>
    <property type="match status" value="1"/>
</dbReference>
<proteinExistence type="inferred from homology"/>
<dbReference type="InterPro" id="IPR002942">
    <property type="entry name" value="S4_RNA-bd"/>
</dbReference>
<keyword evidence="2 6" id="KW-0694">RNA-binding</keyword>
<dbReference type="Gene3D" id="3.10.290.10">
    <property type="entry name" value="RNA-binding S4 domain"/>
    <property type="match status" value="1"/>
</dbReference>
<sequence length="249" mass="28579">MTEKLQKILAGAGYGSRRVIESMITNGRVRINGKLATLGDRVHLHPLPEIHIDNDIVLNISTSITECRVIVYYKLDGELCTRDDRTGRHTVFSRLPKLKGRRWVSVGRLDINTGGLLLFTTDGELAHRLMHPSYAVEREYMVRVFGVINDEKLQLLRFSMTLSGRLVKCKALEFVAGEGINRWYKMILVEGRNREIRRFWEALGAQVSRLIRIRYGDISLPRNLSPGNWRELNRFSVNSLYNLVGLTKN</sequence>
<dbReference type="FunFam" id="3.10.290.10:FF:000003">
    <property type="entry name" value="Pseudouridine synthase"/>
    <property type="match status" value="1"/>
</dbReference>
<evidence type="ECO:0000259" key="9">
    <source>
        <dbReference type="Pfam" id="PF01479"/>
    </source>
</evidence>
<evidence type="ECO:0000259" key="8">
    <source>
        <dbReference type="Pfam" id="PF00849"/>
    </source>
</evidence>
<dbReference type="Gene3D" id="3.30.70.1560">
    <property type="entry name" value="Alpha-L RNA-binding motif"/>
    <property type="match status" value="1"/>
</dbReference>
<dbReference type="Proteomes" id="UP000294462">
    <property type="component" value="Chromosome"/>
</dbReference>